<feature type="non-terminal residue" evidence="1">
    <location>
        <position position="1"/>
    </location>
</feature>
<dbReference type="AlphaFoldDB" id="Q9GQ48"/>
<gene>
    <name evidence="1" type="primary">pol</name>
</gene>
<name>Q9GQ48_DICDI</name>
<proteinExistence type="predicted"/>
<dbReference type="EMBL" id="AF298210">
    <property type="protein sequence ID" value="AAG37042.1"/>
    <property type="molecule type" value="Genomic_DNA"/>
</dbReference>
<accession>Q9GQ48</accession>
<dbReference type="VEuPathDB" id="AmoebaDB:DDB_G0293280"/>
<sequence>PHYEVLPNLKTIYNDLMKNQYLNYDSFNPTPGQTQIMKEIKKTTLPFLEIRKIVNLKGRDLLWRLALKALPKIHNAPCIWCNEQETSEHIFFKCKSHIKETQECINYIQEKSGGSRINWGIEIFNRLDIPLTANAIAIICENIWRRRNKKIHEGITLKNLRKQLLVHELKKTQTAAWERTKNNIYKLIRQEKKATNNEQIKKFKNIISLQLERFSKHWNSPLHTVALPSNLNKYITSLNTLYTPQL</sequence>
<evidence type="ECO:0000313" key="1">
    <source>
        <dbReference type="EMBL" id="AAG37042.1"/>
    </source>
</evidence>
<organism evidence="1">
    <name type="scientific">Dictyostelium discoideum</name>
    <name type="common">Social amoeba</name>
    <dbReference type="NCBI Taxonomy" id="44689"/>
    <lineage>
        <taxon>Eukaryota</taxon>
        <taxon>Amoebozoa</taxon>
        <taxon>Evosea</taxon>
        <taxon>Eumycetozoa</taxon>
        <taxon>Dictyostelia</taxon>
        <taxon>Dictyosteliales</taxon>
        <taxon>Dictyosteliaceae</taxon>
        <taxon>Dictyostelium</taxon>
    </lineage>
</organism>
<reference evidence="1" key="1">
    <citation type="journal article" date="2001" name="Genome Res.">
        <title>The complex repeats of Dictyostelium discoideum.</title>
        <authorList>
            <person name="Glockner G."/>
            <person name="Szafranski K."/>
            <person name="Winckler T."/>
            <person name="Dingermann T."/>
            <person name="Quail M.A."/>
            <person name="Cox E."/>
            <person name="Eichinger L."/>
            <person name="Noegel A.A."/>
            <person name="Rosenthal A."/>
        </authorList>
    </citation>
    <scope>NUCLEOTIDE SEQUENCE</scope>
    <source>
        <strain evidence="1">AX4</strain>
    </source>
</reference>
<protein>
    <submittedName>
        <fullName evidence="1">Polyprotein</fullName>
    </submittedName>
</protein>